<dbReference type="EMBL" id="JAPDNT010000029">
    <property type="protein sequence ID" value="MCW3477071.1"/>
    <property type="molecule type" value="Genomic_DNA"/>
</dbReference>
<dbReference type="Pfam" id="PF05656">
    <property type="entry name" value="DUF805"/>
    <property type="match status" value="1"/>
</dbReference>
<organism evidence="2 3">
    <name type="scientific">Limobrevibacterium gyesilva</name>
    <dbReference type="NCBI Taxonomy" id="2991712"/>
    <lineage>
        <taxon>Bacteria</taxon>
        <taxon>Pseudomonadati</taxon>
        <taxon>Pseudomonadota</taxon>
        <taxon>Alphaproteobacteria</taxon>
        <taxon>Acetobacterales</taxon>
        <taxon>Acetobacteraceae</taxon>
        <taxon>Limobrevibacterium</taxon>
    </lineage>
</organism>
<feature type="transmembrane region" description="Helical" evidence="1">
    <location>
        <begin position="47"/>
        <end position="66"/>
    </location>
</feature>
<evidence type="ECO:0000313" key="3">
    <source>
        <dbReference type="Proteomes" id="UP001165679"/>
    </source>
</evidence>
<feature type="transmembrane region" description="Helical" evidence="1">
    <location>
        <begin position="78"/>
        <end position="99"/>
    </location>
</feature>
<keyword evidence="1" id="KW-1133">Transmembrane helix</keyword>
<reference evidence="2" key="1">
    <citation type="submission" date="2022-09" db="EMBL/GenBank/DDBJ databases">
        <title>Rhodovastum sp. nov. RN2-1 isolated from soil in Seongnam, South Korea.</title>
        <authorList>
            <person name="Le N.T."/>
        </authorList>
    </citation>
    <scope>NUCLEOTIDE SEQUENCE</scope>
    <source>
        <strain evidence="2">RN2-1</strain>
    </source>
</reference>
<protein>
    <submittedName>
        <fullName evidence="2">DUF805 domain-containing protein</fullName>
    </submittedName>
</protein>
<name>A0AA41YQW6_9PROT</name>
<dbReference type="InterPro" id="IPR008523">
    <property type="entry name" value="DUF805"/>
</dbReference>
<keyword evidence="3" id="KW-1185">Reference proteome</keyword>
<evidence type="ECO:0000256" key="1">
    <source>
        <dbReference type="SAM" id="Phobius"/>
    </source>
</evidence>
<dbReference type="Proteomes" id="UP001165679">
    <property type="component" value="Unassembled WGS sequence"/>
</dbReference>
<gene>
    <name evidence="2" type="ORF">OL599_21100</name>
</gene>
<comment type="caution">
    <text evidence="2">The sequence shown here is derived from an EMBL/GenBank/DDBJ whole genome shotgun (WGS) entry which is preliminary data.</text>
</comment>
<dbReference type="PANTHER" id="PTHR34980">
    <property type="entry name" value="INNER MEMBRANE PROTEIN-RELATED-RELATED"/>
    <property type="match status" value="1"/>
</dbReference>
<reference evidence="2" key="2">
    <citation type="submission" date="2022-10" db="EMBL/GenBank/DDBJ databases">
        <authorList>
            <person name="Trinh H.N."/>
        </authorList>
    </citation>
    <scope>NUCLEOTIDE SEQUENCE</scope>
    <source>
        <strain evidence="2">RN2-1</strain>
    </source>
</reference>
<evidence type="ECO:0000313" key="2">
    <source>
        <dbReference type="EMBL" id="MCW3477071.1"/>
    </source>
</evidence>
<accession>A0AA41YQW6</accession>
<dbReference type="GO" id="GO:0005886">
    <property type="term" value="C:plasma membrane"/>
    <property type="evidence" value="ECO:0007669"/>
    <property type="project" value="TreeGrafter"/>
</dbReference>
<dbReference type="PANTHER" id="PTHR34980:SF3">
    <property type="entry name" value="BLR8105 PROTEIN"/>
    <property type="match status" value="1"/>
</dbReference>
<dbReference type="AlphaFoldDB" id="A0AA41YQW6"/>
<keyword evidence="1" id="KW-0812">Transmembrane</keyword>
<sequence length="117" mass="12693">MSKPVFEDLFTLSGRRNRKSYFLYTLLMLVIAIAIWIVAAMAASTPLVVVASIATLGIIVSSWVVGAQRCRDFGWTGWAILITVVPFVGWIFPFVMLFLPGNVGANRYGPDPLGAGG</sequence>
<keyword evidence="1" id="KW-0472">Membrane</keyword>
<proteinExistence type="predicted"/>
<dbReference type="RefSeq" id="WP_264715977.1">
    <property type="nucleotide sequence ID" value="NZ_JAPDNT010000029.1"/>
</dbReference>
<feature type="transmembrane region" description="Helical" evidence="1">
    <location>
        <begin position="21"/>
        <end position="41"/>
    </location>
</feature>